<keyword evidence="3" id="KW-1185">Reference proteome</keyword>
<reference evidence="2 3" key="1">
    <citation type="submission" date="2021-06" db="EMBL/GenBank/DDBJ databases">
        <authorList>
            <person name="Palmer J.M."/>
        </authorList>
    </citation>
    <scope>NUCLEOTIDE SEQUENCE [LARGE SCALE GENOMIC DNA]</scope>
    <source>
        <strain evidence="2 3">CL_MEX2019</strain>
        <tissue evidence="2">Muscle</tissue>
    </source>
</reference>
<feature type="compositionally biased region" description="Polar residues" evidence="1">
    <location>
        <begin position="73"/>
        <end position="82"/>
    </location>
</feature>
<dbReference type="Proteomes" id="UP001352852">
    <property type="component" value="Unassembled WGS sequence"/>
</dbReference>
<evidence type="ECO:0000313" key="3">
    <source>
        <dbReference type="Proteomes" id="UP001352852"/>
    </source>
</evidence>
<evidence type="ECO:0000313" key="2">
    <source>
        <dbReference type="EMBL" id="MED6272217.1"/>
    </source>
</evidence>
<sequence length="113" mass="13153">MPDVHYRVREEIKYCLLLWKSFLIIAEGSRDTDTAVSTINRSRKTVFIFSPRLYQRGQFREETQINHPDESCRTGNESSHTPTRSRKTESHLKESDLLTNIYGFKVSVSLTLS</sequence>
<proteinExistence type="predicted"/>
<dbReference type="EMBL" id="JAHUTJ010020007">
    <property type="protein sequence ID" value="MED6272217.1"/>
    <property type="molecule type" value="Genomic_DNA"/>
</dbReference>
<feature type="compositionally biased region" description="Basic and acidic residues" evidence="1">
    <location>
        <begin position="60"/>
        <end position="72"/>
    </location>
</feature>
<feature type="region of interest" description="Disordered" evidence="1">
    <location>
        <begin position="60"/>
        <end position="92"/>
    </location>
</feature>
<gene>
    <name evidence="2" type="ORF">CHARACLAT_027895</name>
</gene>
<accession>A0ABU7DAN0</accession>
<comment type="caution">
    <text evidence="2">The sequence shown here is derived from an EMBL/GenBank/DDBJ whole genome shotgun (WGS) entry which is preliminary data.</text>
</comment>
<protein>
    <submittedName>
        <fullName evidence="2">Uncharacterized protein</fullName>
    </submittedName>
</protein>
<evidence type="ECO:0000256" key="1">
    <source>
        <dbReference type="SAM" id="MobiDB-lite"/>
    </source>
</evidence>
<name>A0ABU7DAN0_9TELE</name>
<organism evidence="2 3">
    <name type="scientific">Characodon lateralis</name>
    <dbReference type="NCBI Taxonomy" id="208331"/>
    <lineage>
        <taxon>Eukaryota</taxon>
        <taxon>Metazoa</taxon>
        <taxon>Chordata</taxon>
        <taxon>Craniata</taxon>
        <taxon>Vertebrata</taxon>
        <taxon>Euteleostomi</taxon>
        <taxon>Actinopterygii</taxon>
        <taxon>Neopterygii</taxon>
        <taxon>Teleostei</taxon>
        <taxon>Neoteleostei</taxon>
        <taxon>Acanthomorphata</taxon>
        <taxon>Ovalentaria</taxon>
        <taxon>Atherinomorphae</taxon>
        <taxon>Cyprinodontiformes</taxon>
        <taxon>Goodeidae</taxon>
        <taxon>Characodon</taxon>
    </lineage>
</organism>